<dbReference type="STRING" id="396014.BF93_06455"/>
<dbReference type="HOGENOM" id="CLU_006233_1_0_11"/>
<dbReference type="RefSeq" id="WP_051486388.1">
    <property type="nucleotide sequence ID" value="NZ_KK069988.1"/>
</dbReference>
<feature type="domain" description="Glutamate-ammonia ligase adenylyltransferase repeated" evidence="7">
    <location>
        <begin position="80"/>
        <end position="321"/>
    </location>
</feature>
<evidence type="ECO:0000256" key="2">
    <source>
        <dbReference type="ARBA" id="ARBA00022695"/>
    </source>
</evidence>
<dbReference type="EMBL" id="JDYK01000002">
    <property type="protein sequence ID" value="EWS82666.1"/>
    <property type="molecule type" value="Genomic_DNA"/>
</dbReference>
<dbReference type="Pfam" id="PF03710">
    <property type="entry name" value="GlnE"/>
    <property type="match status" value="2"/>
</dbReference>
<sequence>MPVPSRAELVRLGFARADRAERFLADPLLSPMSRELIEAIAASADPDEATIGLLRLMESMDRAGLREQGRAILAGESGRDLVRVLGASVALGDHLTRHPETLSALLGGQDEPLASAEAYRTRILEAVGADPGSAIPVASGTGDELRIAYFTSLAGIALADLTAADPVALQVRVSQALADLAAAALEGALALARALTEDHEQVLLSILAMGKTGARELNYISDVDVLYVVAPAGGAEVSGETLTAVGGALARHVARVCSERTAEGSLWQVDANLRPEGKDGELVRTIDSYRRYYERWADSWEFQALLKARPVAGDPGLGAAFVDLVQPMVWQASTREGFVDDTRAMRRRVVDLIPHAETERNVKLGPGGLRDVEFTVQLLQMVHGRGDETLRTRGTLEALSLLRDGGYVSRAQADEMDEAYRFLRVVEHRIQLHRLRRSQVIPDAPADLRRLARTVGLGTEDFARRIGSVRRRGRPLHEEIFYRPLLQTAAGLSDGEVRLTPASAQARLAAIGYRDPVRATRHIAALTGGVSRSAAIQRQLLPALLEWFADGIDPDMGLLAFRRLSEEAGSTHWFLGMLRDSGVAAKRLTRVLSSSRYVGDQLVAMPYATRWLSRDEELRPLRAAELGEELTASMRRASSVADAVTVVRDVRRREITRIALSRLSERIGPIEVGGALSDLADAELAAALDLAMTEENARGIRMAVIALGSFGAREMGYASDADVQFVVEDAGAGEDAVSQGIRVATAVQKILNAPSAGMDMKVSADLRPEGRAGALARSADSWEGYYRRHAEHWELQALLRARVCAGDADLAARLEESLDALRYPAEGLTPARERDLSRMKARIESERLPRGVTPERHLKLGRGAMTDVEWVVQKLQLAHAGADPSLRIVGTLPALDALAAAGILPADEAEELAEAWLLAWRLRRALFLWKGRETDALPADRTDRRALALLVEGSDASARSLEEHYLRVTRRARAIAEREIFGEVMHRLPGETHP</sequence>
<accession>Z9JXX8</accession>
<dbReference type="InterPro" id="IPR013546">
    <property type="entry name" value="PII_UdlTrfase/GS_AdlTrfase"/>
</dbReference>
<evidence type="ECO:0000256" key="5">
    <source>
        <dbReference type="ARBA" id="ARBA00022842"/>
    </source>
</evidence>
<organism evidence="9 10">
    <name type="scientific">Brachybacterium phenoliresistens</name>
    <dbReference type="NCBI Taxonomy" id="396014"/>
    <lineage>
        <taxon>Bacteria</taxon>
        <taxon>Bacillati</taxon>
        <taxon>Actinomycetota</taxon>
        <taxon>Actinomycetes</taxon>
        <taxon>Micrococcales</taxon>
        <taxon>Dermabacteraceae</taxon>
        <taxon>Brachybacterium</taxon>
    </lineage>
</organism>
<dbReference type="GO" id="GO:0005524">
    <property type="term" value="F:ATP binding"/>
    <property type="evidence" value="ECO:0007669"/>
    <property type="project" value="UniProtKB-KW"/>
</dbReference>
<evidence type="ECO:0000256" key="3">
    <source>
        <dbReference type="ARBA" id="ARBA00022741"/>
    </source>
</evidence>
<keyword evidence="1" id="KW-0808">Transferase</keyword>
<dbReference type="OrthoDB" id="9759366at2"/>
<dbReference type="PANTHER" id="PTHR30621:SF0">
    <property type="entry name" value="BIFUNCTIONAL GLUTAMINE SYNTHETASE ADENYLYLTRANSFERASE_ADENYLYL-REMOVING ENZYME"/>
    <property type="match status" value="1"/>
</dbReference>
<protein>
    <recommendedName>
        <fullName evidence="11">Glutamine-synthetase</fullName>
    </recommendedName>
</protein>
<evidence type="ECO:0000256" key="4">
    <source>
        <dbReference type="ARBA" id="ARBA00022840"/>
    </source>
</evidence>
<keyword evidence="4" id="KW-0067">ATP-binding</keyword>
<evidence type="ECO:0008006" key="11">
    <source>
        <dbReference type="Google" id="ProtNLM"/>
    </source>
</evidence>
<name>Z9JXX8_9MICO</name>
<dbReference type="InterPro" id="IPR005190">
    <property type="entry name" value="GlnE_rpt_dom"/>
</dbReference>
<feature type="domain" description="PII-uridylyltransferase/Glutamine-synthetase adenylyltransferase" evidence="8">
    <location>
        <begin position="839"/>
        <end position="976"/>
    </location>
</feature>
<gene>
    <name evidence="9" type="ORF">BF93_06455</name>
</gene>
<dbReference type="PATRIC" id="fig|396014.3.peg.284"/>
<dbReference type="eggNOG" id="COG1391">
    <property type="taxonomic scope" value="Bacteria"/>
</dbReference>
<comment type="caution">
    <text evidence="9">The sequence shown here is derived from an EMBL/GenBank/DDBJ whole genome shotgun (WGS) entry which is preliminary data.</text>
</comment>
<dbReference type="GO" id="GO:0005829">
    <property type="term" value="C:cytosol"/>
    <property type="evidence" value="ECO:0007669"/>
    <property type="project" value="TreeGrafter"/>
</dbReference>
<dbReference type="Proteomes" id="UP000023067">
    <property type="component" value="Unassembled WGS sequence"/>
</dbReference>
<keyword evidence="6" id="KW-0511">Multifunctional enzyme</keyword>
<evidence type="ECO:0000259" key="7">
    <source>
        <dbReference type="Pfam" id="PF03710"/>
    </source>
</evidence>
<keyword evidence="5" id="KW-0460">Magnesium</keyword>
<keyword evidence="10" id="KW-1185">Reference proteome</keyword>
<dbReference type="InterPro" id="IPR023057">
    <property type="entry name" value="GlnE"/>
</dbReference>
<dbReference type="GO" id="GO:0008882">
    <property type="term" value="F:[glutamate-ammonia-ligase] adenylyltransferase activity"/>
    <property type="evidence" value="ECO:0007669"/>
    <property type="project" value="InterPro"/>
</dbReference>
<keyword evidence="3" id="KW-0547">Nucleotide-binding</keyword>
<dbReference type="NCBIfam" id="NF010707">
    <property type="entry name" value="PRK14109.1"/>
    <property type="match status" value="1"/>
</dbReference>
<dbReference type="Gene3D" id="3.30.460.10">
    <property type="entry name" value="Beta Polymerase, domain 2"/>
    <property type="match status" value="2"/>
</dbReference>
<evidence type="ECO:0000313" key="10">
    <source>
        <dbReference type="Proteomes" id="UP000023067"/>
    </source>
</evidence>
<proteinExistence type="predicted"/>
<evidence type="ECO:0000256" key="6">
    <source>
        <dbReference type="ARBA" id="ARBA00023268"/>
    </source>
</evidence>
<dbReference type="Pfam" id="PF08335">
    <property type="entry name" value="GlnD_UR_UTase"/>
    <property type="match status" value="2"/>
</dbReference>
<evidence type="ECO:0000256" key="1">
    <source>
        <dbReference type="ARBA" id="ARBA00022679"/>
    </source>
</evidence>
<evidence type="ECO:0000259" key="8">
    <source>
        <dbReference type="Pfam" id="PF08335"/>
    </source>
</evidence>
<dbReference type="SUPFAM" id="SSF81593">
    <property type="entry name" value="Nucleotidyltransferase substrate binding subunit/domain"/>
    <property type="match status" value="2"/>
</dbReference>
<evidence type="ECO:0000313" key="9">
    <source>
        <dbReference type="EMBL" id="EWS82666.1"/>
    </source>
</evidence>
<reference evidence="9 10" key="1">
    <citation type="submission" date="2014-02" db="EMBL/GenBank/DDBJ databases">
        <title>Genome sequence of Brachybacterium phenoliresistens strain W13A50.</title>
        <authorList>
            <person name="Wang X."/>
        </authorList>
    </citation>
    <scope>NUCLEOTIDE SEQUENCE [LARGE SCALE GENOMIC DNA]</scope>
    <source>
        <strain evidence="9 10">W13A50</strain>
    </source>
</reference>
<feature type="domain" description="Glutamate-ammonia ligase adenylyltransferase repeated" evidence="7">
    <location>
        <begin position="586"/>
        <end position="816"/>
    </location>
</feature>
<dbReference type="Gene3D" id="1.20.120.330">
    <property type="entry name" value="Nucleotidyltransferases domain 2"/>
    <property type="match status" value="2"/>
</dbReference>
<dbReference type="AlphaFoldDB" id="Z9JXX8"/>
<dbReference type="InterPro" id="IPR043519">
    <property type="entry name" value="NT_sf"/>
</dbReference>
<dbReference type="PANTHER" id="PTHR30621">
    <property type="entry name" value="GLUTAMINE SYNTHETASE ADENYLYLTRANSFERASE"/>
    <property type="match status" value="1"/>
</dbReference>
<dbReference type="CDD" id="cd05401">
    <property type="entry name" value="NT_GlnE_GlnD_like"/>
    <property type="match status" value="2"/>
</dbReference>
<feature type="domain" description="PII-uridylyltransferase/Glutamine-synthetase adenylyltransferase" evidence="8">
    <location>
        <begin position="357"/>
        <end position="479"/>
    </location>
</feature>
<dbReference type="GO" id="GO:0000820">
    <property type="term" value="P:regulation of glutamine family amino acid metabolic process"/>
    <property type="evidence" value="ECO:0007669"/>
    <property type="project" value="TreeGrafter"/>
</dbReference>
<keyword evidence="2" id="KW-0548">Nucleotidyltransferase</keyword>
<dbReference type="SUPFAM" id="SSF81301">
    <property type="entry name" value="Nucleotidyltransferase"/>
    <property type="match status" value="2"/>
</dbReference>